<dbReference type="Proteomes" id="UP001230051">
    <property type="component" value="Unassembled WGS sequence"/>
</dbReference>
<evidence type="ECO:0000259" key="5">
    <source>
        <dbReference type="Pfam" id="PF14904"/>
    </source>
</evidence>
<dbReference type="SUPFAM" id="SSF53335">
    <property type="entry name" value="S-adenosyl-L-methionine-dependent methyltransferases"/>
    <property type="match status" value="1"/>
</dbReference>
<dbReference type="GO" id="GO:0032991">
    <property type="term" value="C:protein-containing complex"/>
    <property type="evidence" value="ECO:0007669"/>
    <property type="project" value="TreeGrafter"/>
</dbReference>
<dbReference type="AlphaFoldDB" id="A0AAD8FZA9"/>
<keyword evidence="3" id="KW-0808">Transferase</keyword>
<dbReference type="Pfam" id="PF10294">
    <property type="entry name" value="Methyltransf_16"/>
    <property type="match status" value="1"/>
</dbReference>
<evidence type="ECO:0000256" key="4">
    <source>
        <dbReference type="ARBA" id="ARBA00022691"/>
    </source>
</evidence>
<reference evidence="6" key="1">
    <citation type="submission" date="2022-02" db="EMBL/GenBank/DDBJ databases">
        <title>Atlantic sturgeon de novo genome assembly.</title>
        <authorList>
            <person name="Stock M."/>
            <person name="Klopp C."/>
            <person name="Guiguen Y."/>
            <person name="Cabau C."/>
            <person name="Parinello H."/>
            <person name="Santidrian Yebra-Pimentel E."/>
            <person name="Kuhl H."/>
            <person name="Dirks R.P."/>
            <person name="Guessner J."/>
            <person name="Wuertz S."/>
            <person name="Du K."/>
            <person name="Schartl M."/>
        </authorList>
    </citation>
    <scope>NUCLEOTIDE SEQUENCE</scope>
    <source>
        <strain evidence="6">STURGEONOMICS-FGT-2020</strain>
        <tissue evidence="6">Whole blood</tissue>
    </source>
</reference>
<evidence type="ECO:0000256" key="1">
    <source>
        <dbReference type="ARBA" id="ARBA00005511"/>
    </source>
</evidence>
<dbReference type="GO" id="GO:0008168">
    <property type="term" value="F:methyltransferase activity"/>
    <property type="evidence" value="ECO:0007669"/>
    <property type="project" value="UniProtKB-KW"/>
</dbReference>
<sequence>MNNTKELQGETESISVSCAGDEHDLFTTFQVSFFAMCRLGSFPWSEFEGKLKSSDSSPVLQEILKKTVCHPVCRRNPPSVKYRRLFLQEIIKRHEATVTEPMDELYDALAEVLGAEEGKVCHKNYLLPSGDFVSLTESVAVISEGTTGLVTWEAALCLAEWALELPQVFKDRSVLELGSGVGLTGIALCKSCSPKRYTFSDCHPTVLQQLQSNVELNGLALRGSSVADSSSAGVGVAVEGLDWAAVSEEQLQDLQADVVIASDVVYDPEIVCCLVGLLSKLLSCTVKDSIPEVYISSTIRNPETYSLFKTELGKIGIRQQPIPGPSKQVFPYNRALKIEIMKLYL</sequence>
<accession>A0AAD8FZA9</accession>
<dbReference type="GO" id="GO:0032259">
    <property type="term" value="P:methylation"/>
    <property type="evidence" value="ECO:0007669"/>
    <property type="project" value="UniProtKB-KW"/>
</dbReference>
<organism evidence="6 7">
    <name type="scientific">Acipenser oxyrinchus oxyrinchus</name>
    <dbReference type="NCBI Taxonomy" id="40147"/>
    <lineage>
        <taxon>Eukaryota</taxon>
        <taxon>Metazoa</taxon>
        <taxon>Chordata</taxon>
        <taxon>Craniata</taxon>
        <taxon>Vertebrata</taxon>
        <taxon>Euteleostomi</taxon>
        <taxon>Actinopterygii</taxon>
        <taxon>Chondrostei</taxon>
        <taxon>Acipenseriformes</taxon>
        <taxon>Acipenseridae</taxon>
        <taxon>Acipenser</taxon>
    </lineage>
</organism>
<evidence type="ECO:0000313" key="7">
    <source>
        <dbReference type="Proteomes" id="UP001230051"/>
    </source>
</evidence>
<dbReference type="EMBL" id="JAGXEW010000016">
    <property type="protein sequence ID" value="KAK1162795.1"/>
    <property type="molecule type" value="Genomic_DNA"/>
</dbReference>
<evidence type="ECO:0000256" key="3">
    <source>
        <dbReference type="ARBA" id="ARBA00022679"/>
    </source>
</evidence>
<keyword evidence="2" id="KW-0489">Methyltransferase</keyword>
<dbReference type="Gene3D" id="3.40.50.150">
    <property type="entry name" value="Vaccinia Virus protein VP39"/>
    <property type="match status" value="1"/>
</dbReference>
<dbReference type="PANTHER" id="PTHR14614">
    <property type="entry name" value="HEPATOCELLULAR CARCINOMA-ASSOCIATED ANTIGEN"/>
    <property type="match status" value="1"/>
</dbReference>
<dbReference type="Pfam" id="PF14904">
    <property type="entry name" value="FAM86"/>
    <property type="match status" value="1"/>
</dbReference>
<comment type="similarity">
    <text evidence="1">Belongs to the class I-like SAM-binding methyltransferase superfamily. EEF2KMT family.</text>
</comment>
<keyword evidence="4" id="KW-0949">S-adenosyl-L-methionine</keyword>
<protein>
    <submittedName>
        <fullName evidence="6">Protein-lysine N-methyltransferase EEF2KMT isoform X1</fullName>
    </submittedName>
</protein>
<name>A0AAD8FZA9_ACIOX</name>
<dbReference type="InterPro" id="IPR029426">
    <property type="entry name" value="FAM86_N"/>
</dbReference>
<keyword evidence="7" id="KW-1185">Reference proteome</keyword>
<gene>
    <name evidence="6" type="primary">EEF2KMT</name>
    <name evidence="6" type="ORF">AOXY_G17746</name>
</gene>
<evidence type="ECO:0000256" key="2">
    <source>
        <dbReference type="ARBA" id="ARBA00022603"/>
    </source>
</evidence>
<proteinExistence type="inferred from homology"/>
<evidence type="ECO:0000313" key="6">
    <source>
        <dbReference type="EMBL" id="KAK1162795.1"/>
    </source>
</evidence>
<dbReference type="InterPro" id="IPR019410">
    <property type="entry name" value="Methyltransf_16"/>
</dbReference>
<dbReference type="InterPro" id="IPR029063">
    <property type="entry name" value="SAM-dependent_MTases_sf"/>
</dbReference>
<dbReference type="PANTHER" id="PTHR14614:SF130">
    <property type="entry name" value="PROTEIN-LYSINE N-METHYLTRANSFERASE EEF2KMT"/>
    <property type="match status" value="1"/>
</dbReference>
<feature type="domain" description="FAM86 N-terminal" evidence="5">
    <location>
        <begin position="24"/>
        <end position="112"/>
    </location>
</feature>
<comment type="caution">
    <text evidence="6">The sequence shown here is derived from an EMBL/GenBank/DDBJ whole genome shotgun (WGS) entry which is preliminary data.</text>
</comment>